<name>A0AA91PF09_9MYCO</name>
<gene>
    <name evidence="2" type="ORF">B8W67_08610</name>
</gene>
<keyword evidence="3" id="KW-1185">Reference proteome</keyword>
<comment type="caution">
    <text evidence="2">The sequence shown here is derived from an EMBL/GenBank/DDBJ whole genome shotgun (WGS) entry which is preliminary data.</text>
</comment>
<keyword evidence="1" id="KW-0472">Membrane</keyword>
<protein>
    <submittedName>
        <fullName evidence="2">Uncharacterized protein</fullName>
    </submittedName>
</protein>
<feature type="transmembrane region" description="Helical" evidence="1">
    <location>
        <begin position="49"/>
        <end position="75"/>
    </location>
</feature>
<sequence>MIAGAASLLGFAGAVWYGFSTVVLGAVLVWSTLLDGWRRPWGGPDAPESLGPLVLLVVGTVVQAALAVALIRGGTLLGRGRDTGRRILVAAGAAGLALALVWQGINVDATGLSDPVNLATLPVPFLAILLVLVLIPPTRRWCDPAAWR</sequence>
<accession>A0AA91PF09</accession>
<dbReference type="AlphaFoldDB" id="A0AA91PF09"/>
<dbReference type="EMBL" id="NCXO01000014">
    <property type="protein sequence ID" value="OSC34038.1"/>
    <property type="molecule type" value="Genomic_DNA"/>
</dbReference>
<dbReference type="Proteomes" id="UP000193577">
    <property type="component" value="Unassembled WGS sequence"/>
</dbReference>
<keyword evidence="1" id="KW-1133">Transmembrane helix</keyword>
<proteinExistence type="predicted"/>
<evidence type="ECO:0000256" key="1">
    <source>
        <dbReference type="SAM" id="Phobius"/>
    </source>
</evidence>
<organism evidence="2 3">
    <name type="scientific">Mycolicibacillus koreensis</name>
    <dbReference type="NCBI Taxonomy" id="1069220"/>
    <lineage>
        <taxon>Bacteria</taxon>
        <taxon>Bacillati</taxon>
        <taxon>Actinomycetota</taxon>
        <taxon>Actinomycetes</taxon>
        <taxon>Mycobacteriales</taxon>
        <taxon>Mycobacteriaceae</taxon>
        <taxon>Mycolicibacillus</taxon>
    </lineage>
</organism>
<feature type="transmembrane region" description="Helical" evidence="1">
    <location>
        <begin position="87"/>
        <end position="105"/>
    </location>
</feature>
<evidence type="ECO:0000313" key="3">
    <source>
        <dbReference type="Proteomes" id="UP000193577"/>
    </source>
</evidence>
<reference evidence="2 3" key="1">
    <citation type="submission" date="2017-04" db="EMBL/GenBank/DDBJ databases">
        <title>The new phylogeny of genus Mycobacterium.</title>
        <authorList>
            <person name="Tortoli E."/>
            <person name="Trovato A."/>
            <person name="Cirillo D.M."/>
        </authorList>
    </citation>
    <scope>NUCLEOTIDE SEQUENCE [LARGE SCALE GENOMIC DNA]</scope>
    <source>
        <strain evidence="2 3">KCTC 19819</strain>
    </source>
</reference>
<keyword evidence="1" id="KW-0812">Transmembrane</keyword>
<feature type="transmembrane region" description="Helical" evidence="1">
    <location>
        <begin position="117"/>
        <end position="135"/>
    </location>
</feature>
<evidence type="ECO:0000313" key="2">
    <source>
        <dbReference type="EMBL" id="OSC34038.1"/>
    </source>
</evidence>